<evidence type="ECO:0000256" key="2">
    <source>
        <dbReference type="ARBA" id="ARBA00010265"/>
    </source>
</evidence>
<dbReference type="Gene3D" id="2.40.128.260">
    <property type="entry name" value="Type IV secretion system, VirB10/TraB/TrbI"/>
    <property type="match status" value="1"/>
</dbReference>
<comment type="caution">
    <text evidence="8">The sequence shown here is derived from an EMBL/GenBank/DDBJ whole genome shotgun (WGS) entry which is preliminary data.</text>
</comment>
<evidence type="ECO:0000313" key="8">
    <source>
        <dbReference type="EMBL" id="KEZ21114.1"/>
    </source>
</evidence>
<evidence type="ECO:0000256" key="5">
    <source>
        <dbReference type="ARBA" id="ARBA00023136"/>
    </source>
</evidence>
<keyword evidence="5 7" id="KW-0472">Membrane</keyword>
<organism evidence="8 9">
    <name type="scientific">Sphingobium yanoikuyae</name>
    <name type="common">Sphingomonas yanoikuyae</name>
    <dbReference type="NCBI Taxonomy" id="13690"/>
    <lineage>
        <taxon>Bacteria</taxon>
        <taxon>Pseudomonadati</taxon>
        <taxon>Pseudomonadota</taxon>
        <taxon>Alphaproteobacteria</taxon>
        <taxon>Sphingomonadales</taxon>
        <taxon>Sphingomonadaceae</taxon>
        <taxon>Sphingobium</taxon>
    </lineage>
</organism>
<evidence type="ECO:0000313" key="9">
    <source>
        <dbReference type="Proteomes" id="UP000028534"/>
    </source>
</evidence>
<keyword evidence="4 7" id="KW-1133">Transmembrane helix</keyword>
<comment type="similarity">
    <text evidence="2">Belongs to the TrbI/VirB10 family.</text>
</comment>
<evidence type="ECO:0000256" key="4">
    <source>
        <dbReference type="ARBA" id="ARBA00022989"/>
    </source>
</evidence>
<evidence type="ECO:0000256" key="7">
    <source>
        <dbReference type="SAM" id="Phobius"/>
    </source>
</evidence>
<feature type="region of interest" description="Disordered" evidence="6">
    <location>
        <begin position="1"/>
        <end position="31"/>
    </location>
</feature>
<protein>
    <submittedName>
        <fullName evidence="8">Conjugal transfer protein trbI</fullName>
    </submittedName>
</protein>
<dbReference type="CDD" id="cd16429">
    <property type="entry name" value="VirB10"/>
    <property type="match status" value="1"/>
</dbReference>
<feature type="compositionally biased region" description="Basic and acidic residues" evidence="6">
    <location>
        <begin position="128"/>
        <end position="151"/>
    </location>
</feature>
<proteinExistence type="inferred from homology"/>
<feature type="transmembrane region" description="Helical" evidence="7">
    <location>
        <begin position="46"/>
        <end position="67"/>
    </location>
</feature>
<dbReference type="AlphaFoldDB" id="A0A084ET22"/>
<sequence length="422" mass="44458">MSATAEAEARDDTPEPRQAPDAGAKVDPETLALRARPPRTIRFRKPVIIGGTVGASLLLAVAGWMALEPAAIQLAPAQRAPDSKRASGSDTLAGLPRSYGDVPQLGDPLPGDLGRPILRKQAQLAQEQFRDGSGDPARDADRKLEDARQAREQAAADQRAARASGLIATAATREGAPALPPDAQGSAMPTISPDPTSQTQPAMRTQDAKTLFLADVDKGPDINPHNVQPPASPYVLSAGSVIAASLSTGLRSDLPGLVVAQVTERVYDSATGQILLVPQGARLIGRYDNVVAFGQSRALIAWQRIVFPDGRSIRLDNAPASDAAGYAGLEDRVDFHSWQLLKGIAASTLLGVGANLSFEGESDLVRALRESAQTNSARAGDQLTSRNLSIQPTITIRPGAPVRLLVHRDLILSPWQEGTTAP</sequence>
<dbReference type="GO" id="GO:0016020">
    <property type="term" value="C:membrane"/>
    <property type="evidence" value="ECO:0007669"/>
    <property type="project" value="UniProtKB-SubCell"/>
</dbReference>
<comment type="subcellular location">
    <subcellularLocation>
        <location evidence="1">Membrane</location>
        <topology evidence="1">Single-pass membrane protein</topology>
    </subcellularLocation>
</comment>
<dbReference type="Proteomes" id="UP000028534">
    <property type="component" value="Unassembled WGS sequence"/>
</dbReference>
<dbReference type="eggNOG" id="COG2948">
    <property type="taxonomic scope" value="Bacteria"/>
</dbReference>
<dbReference type="RefSeq" id="WP_037516657.1">
    <property type="nucleotide sequence ID" value="NZ_JGVR01000002.1"/>
</dbReference>
<reference evidence="8 9" key="1">
    <citation type="submission" date="2014-03" db="EMBL/GenBank/DDBJ databases">
        <title>Genome sequence of Sphingobium yanoikuyae B1.</title>
        <authorList>
            <person name="Gan H.M."/>
            <person name="Gan H.Y."/>
            <person name="Savka M.A."/>
        </authorList>
    </citation>
    <scope>NUCLEOTIDE SEQUENCE [LARGE SCALE GENOMIC DNA]</scope>
    <source>
        <strain evidence="8 9">B1</strain>
    </source>
</reference>
<evidence type="ECO:0000256" key="6">
    <source>
        <dbReference type="SAM" id="MobiDB-lite"/>
    </source>
</evidence>
<gene>
    <name evidence="8" type="ORF">CP98_00563</name>
</gene>
<dbReference type="InterPro" id="IPR042217">
    <property type="entry name" value="T4SS_VirB10/TrbI"/>
</dbReference>
<evidence type="ECO:0000256" key="1">
    <source>
        <dbReference type="ARBA" id="ARBA00004167"/>
    </source>
</evidence>
<dbReference type="Pfam" id="PF03743">
    <property type="entry name" value="TrbI"/>
    <property type="match status" value="1"/>
</dbReference>
<feature type="compositionally biased region" description="Low complexity" evidence="6">
    <location>
        <begin position="152"/>
        <end position="163"/>
    </location>
</feature>
<dbReference type="InterPro" id="IPR005498">
    <property type="entry name" value="T4SS_VirB10/TraB/TrbI"/>
</dbReference>
<feature type="region of interest" description="Disordered" evidence="6">
    <location>
        <begin position="76"/>
        <end position="201"/>
    </location>
</feature>
<keyword evidence="3 7" id="KW-0812">Transmembrane</keyword>
<feature type="compositionally biased region" description="Polar residues" evidence="6">
    <location>
        <begin position="187"/>
        <end position="201"/>
    </location>
</feature>
<accession>A0A084ET22</accession>
<name>A0A084ET22_SPHYA</name>
<dbReference type="PATRIC" id="fig|13690.10.peg.590"/>
<dbReference type="EMBL" id="JGVR01000002">
    <property type="protein sequence ID" value="KEZ21114.1"/>
    <property type="molecule type" value="Genomic_DNA"/>
</dbReference>
<evidence type="ECO:0000256" key="3">
    <source>
        <dbReference type="ARBA" id="ARBA00022692"/>
    </source>
</evidence>